<gene>
    <name evidence="2" type="ORF">B0T25DRAFT_574496</name>
</gene>
<keyword evidence="3" id="KW-1185">Reference proteome</keyword>
<protein>
    <submittedName>
        <fullName evidence="2">Uncharacterized protein</fullName>
    </submittedName>
</protein>
<dbReference type="Proteomes" id="UP001275084">
    <property type="component" value="Unassembled WGS sequence"/>
</dbReference>
<dbReference type="EMBL" id="JAUIQD010000008">
    <property type="protein sequence ID" value="KAK3342193.1"/>
    <property type="molecule type" value="Genomic_DNA"/>
</dbReference>
<comment type="caution">
    <text evidence="2">The sequence shown here is derived from an EMBL/GenBank/DDBJ whole genome shotgun (WGS) entry which is preliminary data.</text>
</comment>
<feature type="compositionally biased region" description="Polar residues" evidence="1">
    <location>
        <begin position="61"/>
        <end position="71"/>
    </location>
</feature>
<dbReference type="AlphaFoldDB" id="A0AAJ0H7Q9"/>
<sequence>MANENTQSVIYNGPHDWHIWSDAIKAKASQSLLWPYFEGKPWPIEPKYPEPKDFEAVVEPSGSTSSQTTGRPGSGLNDDTDSLDRQVHTLPPAPTGGIYNKNNSDYPGSHGTVLHNRQQRDAALRAELAARAAATLTAIRNAETELTARGEKQYQLAVQRYTHDRHKFDQIHKKGSILLD</sequence>
<reference evidence="2" key="2">
    <citation type="submission" date="2023-06" db="EMBL/GenBank/DDBJ databases">
        <authorList>
            <consortium name="Lawrence Berkeley National Laboratory"/>
            <person name="Haridas S."/>
            <person name="Hensen N."/>
            <person name="Bonometti L."/>
            <person name="Westerberg I."/>
            <person name="Brannstrom I.O."/>
            <person name="Guillou S."/>
            <person name="Cros-Aarteil S."/>
            <person name="Calhoun S."/>
            <person name="Kuo A."/>
            <person name="Mondo S."/>
            <person name="Pangilinan J."/>
            <person name="Riley R."/>
            <person name="Labutti K."/>
            <person name="Andreopoulos B."/>
            <person name="Lipzen A."/>
            <person name="Chen C."/>
            <person name="Yanf M."/>
            <person name="Daum C."/>
            <person name="Ng V."/>
            <person name="Clum A."/>
            <person name="Steindorff A."/>
            <person name="Ohm R."/>
            <person name="Martin F."/>
            <person name="Silar P."/>
            <person name="Natvig D."/>
            <person name="Lalanne C."/>
            <person name="Gautier V."/>
            <person name="Ament-Velasquez S.L."/>
            <person name="Kruys A."/>
            <person name="Hutchinson M.I."/>
            <person name="Powell A.J."/>
            <person name="Barry K."/>
            <person name="Miller A.N."/>
            <person name="Grigoriev I.V."/>
            <person name="Debuchy R."/>
            <person name="Gladieux P."/>
            <person name="Thoren M.H."/>
            <person name="Johannesson H."/>
        </authorList>
    </citation>
    <scope>NUCLEOTIDE SEQUENCE</scope>
    <source>
        <strain evidence="2">CBS 955.72</strain>
    </source>
</reference>
<evidence type="ECO:0000256" key="1">
    <source>
        <dbReference type="SAM" id="MobiDB-lite"/>
    </source>
</evidence>
<evidence type="ECO:0000313" key="3">
    <source>
        <dbReference type="Proteomes" id="UP001275084"/>
    </source>
</evidence>
<reference evidence="2" key="1">
    <citation type="journal article" date="2023" name="Mol. Phylogenet. Evol.">
        <title>Genome-scale phylogeny and comparative genomics of the fungal order Sordariales.</title>
        <authorList>
            <person name="Hensen N."/>
            <person name="Bonometti L."/>
            <person name="Westerberg I."/>
            <person name="Brannstrom I.O."/>
            <person name="Guillou S."/>
            <person name="Cros-Aarteil S."/>
            <person name="Calhoun S."/>
            <person name="Haridas S."/>
            <person name="Kuo A."/>
            <person name="Mondo S."/>
            <person name="Pangilinan J."/>
            <person name="Riley R."/>
            <person name="LaButti K."/>
            <person name="Andreopoulos B."/>
            <person name="Lipzen A."/>
            <person name="Chen C."/>
            <person name="Yan M."/>
            <person name="Daum C."/>
            <person name="Ng V."/>
            <person name="Clum A."/>
            <person name="Steindorff A."/>
            <person name="Ohm R.A."/>
            <person name="Martin F."/>
            <person name="Silar P."/>
            <person name="Natvig D.O."/>
            <person name="Lalanne C."/>
            <person name="Gautier V."/>
            <person name="Ament-Velasquez S.L."/>
            <person name="Kruys A."/>
            <person name="Hutchinson M.I."/>
            <person name="Powell A.J."/>
            <person name="Barry K."/>
            <person name="Miller A.N."/>
            <person name="Grigoriev I.V."/>
            <person name="Debuchy R."/>
            <person name="Gladieux P."/>
            <person name="Hiltunen Thoren M."/>
            <person name="Johannesson H."/>
        </authorList>
    </citation>
    <scope>NUCLEOTIDE SEQUENCE</scope>
    <source>
        <strain evidence="2">CBS 955.72</strain>
    </source>
</reference>
<evidence type="ECO:0000313" key="2">
    <source>
        <dbReference type="EMBL" id="KAK3342193.1"/>
    </source>
</evidence>
<accession>A0AAJ0H7Q9</accession>
<feature type="region of interest" description="Disordered" evidence="1">
    <location>
        <begin position="54"/>
        <end position="83"/>
    </location>
</feature>
<organism evidence="2 3">
    <name type="scientific">Lasiosphaeria hispida</name>
    <dbReference type="NCBI Taxonomy" id="260671"/>
    <lineage>
        <taxon>Eukaryota</taxon>
        <taxon>Fungi</taxon>
        <taxon>Dikarya</taxon>
        <taxon>Ascomycota</taxon>
        <taxon>Pezizomycotina</taxon>
        <taxon>Sordariomycetes</taxon>
        <taxon>Sordariomycetidae</taxon>
        <taxon>Sordariales</taxon>
        <taxon>Lasiosphaeriaceae</taxon>
        <taxon>Lasiosphaeria</taxon>
    </lineage>
</organism>
<name>A0AAJ0H7Q9_9PEZI</name>
<proteinExistence type="predicted"/>